<dbReference type="PANTHER" id="PTHR43016">
    <property type="entry name" value="PRESEQUENCE PROTEASE"/>
    <property type="match status" value="1"/>
</dbReference>
<dbReference type="Pfam" id="PF22516">
    <property type="entry name" value="PreP_C"/>
    <property type="match status" value="1"/>
</dbReference>
<gene>
    <name evidence="2" type="ORF">SDC9_149867</name>
</gene>
<evidence type="ECO:0000313" key="2">
    <source>
        <dbReference type="EMBL" id="MPN02651.1"/>
    </source>
</evidence>
<evidence type="ECO:0000259" key="1">
    <source>
        <dbReference type="Pfam" id="PF22516"/>
    </source>
</evidence>
<proteinExistence type="predicted"/>
<reference evidence="2" key="1">
    <citation type="submission" date="2019-08" db="EMBL/GenBank/DDBJ databases">
        <authorList>
            <person name="Kucharzyk K."/>
            <person name="Murdoch R.W."/>
            <person name="Higgins S."/>
            <person name="Loffler F."/>
        </authorList>
    </citation>
    <scope>NUCLEOTIDE SEQUENCE</scope>
</reference>
<sequence>MLKNIIDLEYLWNTVRVQGGAYGCGCNFLKSGNLYMYSYRDPNLTRTLDIYDAAGEFIKNFDANERSMTNYIIGAVNNLDKPLNKEQKLKQVLIRFIAEISDEMLQNERDEVLSSTCEQMRGYAPLLETIKTSKYICVMGNGDNINNKSELFERIINLKGC</sequence>
<dbReference type="GO" id="GO:0016485">
    <property type="term" value="P:protein processing"/>
    <property type="evidence" value="ECO:0007669"/>
    <property type="project" value="TreeGrafter"/>
</dbReference>
<dbReference type="GO" id="GO:0004222">
    <property type="term" value="F:metalloendopeptidase activity"/>
    <property type="evidence" value="ECO:0007669"/>
    <property type="project" value="TreeGrafter"/>
</dbReference>
<dbReference type="AlphaFoldDB" id="A0A645EKY0"/>
<organism evidence="2">
    <name type="scientific">bioreactor metagenome</name>
    <dbReference type="NCBI Taxonomy" id="1076179"/>
    <lineage>
        <taxon>unclassified sequences</taxon>
        <taxon>metagenomes</taxon>
        <taxon>ecological metagenomes</taxon>
    </lineage>
</organism>
<dbReference type="SUPFAM" id="SSF63411">
    <property type="entry name" value="LuxS/MPP-like metallohydrolase"/>
    <property type="match status" value="1"/>
</dbReference>
<dbReference type="GO" id="GO:0046872">
    <property type="term" value="F:metal ion binding"/>
    <property type="evidence" value="ECO:0007669"/>
    <property type="project" value="InterPro"/>
</dbReference>
<dbReference type="Gene3D" id="3.30.830.10">
    <property type="entry name" value="Metalloenzyme, LuxS/M16 peptidase-like"/>
    <property type="match status" value="1"/>
</dbReference>
<dbReference type="EMBL" id="VSSQ01048603">
    <property type="protein sequence ID" value="MPN02651.1"/>
    <property type="molecule type" value="Genomic_DNA"/>
</dbReference>
<dbReference type="InterPro" id="IPR011249">
    <property type="entry name" value="Metalloenz_LuxS/M16"/>
</dbReference>
<dbReference type="PANTHER" id="PTHR43016:SF13">
    <property type="entry name" value="PRESEQUENCE PROTEASE, MITOCHONDRIAL"/>
    <property type="match status" value="1"/>
</dbReference>
<comment type="caution">
    <text evidence="2">The sequence shown here is derived from an EMBL/GenBank/DDBJ whole genome shotgun (WGS) entry which is preliminary data.</text>
</comment>
<protein>
    <recommendedName>
        <fullName evidence="1">Presequence protease mitochondrial-type C-terminal domain-containing protein</fullName>
    </recommendedName>
</protein>
<name>A0A645EKY0_9ZZZZ</name>
<dbReference type="InterPro" id="IPR055130">
    <property type="entry name" value="PreP_C"/>
</dbReference>
<accession>A0A645EKY0</accession>
<feature type="domain" description="Presequence protease mitochondrial-type C-terminal" evidence="1">
    <location>
        <begin position="6"/>
        <end position="133"/>
    </location>
</feature>